<organism evidence="9 10">
    <name type="scientific">Lasiodiplodia theobromae</name>
    <dbReference type="NCBI Taxonomy" id="45133"/>
    <lineage>
        <taxon>Eukaryota</taxon>
        <taxon>Fungi</taxon>
        <taxon>Dikarya</taxon>
        <taxon>Ascomycota</taxon>
        <taxon>Pezizomycotina</taxon>
        <taxon>Dothideomycetes</taxon>
        <taxon>Dothideomycetes incertae sedis</taxon>
        <taxon>Botryosphaeriales</taxon>
        <taxon>Botryosphaeriaceae</taxon>
        <taxon>Lasiodiplodia</taxon>
    </lineage>
</organism>
<dbReference type="PRINTS" id="PR00723">
    <property type="entry name" value="SUBTILISIN"/>
</dbReference>
<dbReference type="InterPro" id="IPR036852">
    <property type="entry name" value="Peptidase_S8/S53_dom_sf"/>
</dbReference>
<keyword evidence="2 5" id="KW-0645">Protease</keyword>
<dbReference type="SUPFAM" id="SSF52743">
    <property type="entry name" value="Subtilisin-like"/>
    <property type="match status" value="1"/>
</dbReference>
<name>A0A5N5CUB2_9PEZI</name>
<evidence type="ECO:0000313" key="10">
    <source>
        <dbReference type="Proteomes" id="UP000325902"/>
    </source>
</evidence>
<dbReference type="Gene3D" id="3.40.50.200">
    <property type="entry name" value="Peptidase S8/S53 domain"/>
    <property type="match status" value="1"/>
</dbReference>
<dbReference type="InterPro" id="IPR022398">
    <property type="entry name" value="Peptidase_S8_His-AS"/>
</dbReference>
<dbReference type="GO" id="GO:0006508">
    <property type="term" value="P:proteolysis"/>
    <property type="evidence" value="ECO:0007669"/>
    <property type="project" value="UniProtKB-KW"/>
</dbReference>
<dbReference type="InterPro" id="IPR023827">
    <property type="entry name" value="Peptidase_S8_Asp-AS"/>
</dbReference>
<keyword evidence="7" id="KW-0732">Signal</keyword>
<dbReference type="CDD" id="cd04077">
    <property type="entry name" value="Peptidases_S8_PCSK9_ProteinaseK_like"/>
    <property type="match status" value="1"/>
</dbReference>
<reference evidence="9 10" key="1">
    <citation type="journal article" date="2019" name="Sci. Rep.">
        <title>A multi-omics analysis of the grapevine pathogen Lasiodiplodia theobromae reveals that temperature affects the expression of virulence- and pathogenicity-related genes.</title>
        <authorList>
            <person name="Felix C."/>
            <person name="Meneses R."/>
            <person name="Goncalves M.F.M."/>
            <person name="Tilleman L."/>
            <person name="Duarte A.S."/>
            <person name="Jorrin-Novo J.V."/>
            <person name="Van de Peer Y."/>
            <person name="Deforce D."/>
            <person name="Van Nieuwerburgh F."/>
            <person name="Esteves A.C."/>
            <person name="Alves A."/>
        </authorList>
    </citation>
    <scope>NUCLEOTIDE SEQUENCE [LARGE SCALE GENOMIC DNA]</scope>
    <source>
        <strain evidence="9 10">LA-SOL3</strain>
    </source>
</reference>
<keyword evidence="3 5" id="KW-0378">Hydrolase</keyword>
<dbReference type="EMBL" id="VCHE01000251">
    <property type="protein sequence ID" value="KAB2568929.1"/>
    <property type="molecule type" value="Genomic_DNA"/>
</dbReference>
<feature type="active site" description="Charge relay system" evidence="5">
    <location>
        <position position="182"/>
    </location>
</feature>
<dbReference type="GO" id="GO:0004252">
    <property type="term" value="F:serine-type endopeptidase activity"/>
    <property type="evidence" value="ECO:0007669"/>
    <property type="project" value="UniProtKB-UniRule"/>
</dbReference>
<dbReference type="PROSITE" id="PS51892">
    <property type="entry name" value="SUBTILASE"/>
    <property type="match status" value="1"/>
</dbReference>
<dbReference type="Pfam" id="PF00082">
    <property type="entry name" value="Peptidase_S8"/>
    <property type="match status" value="1"/>
</dbReference>
<comment type="similarity">
    <text evidence="1 5 6">Belongs to the peptidase S8 family.</text>
</comment>
<comment type="caution">
    <text evidence="9">The sequence shown here is derived from an EMBL/GenBank/DDBJ whole genome shotgun (WGS) entry which is preliminary data.</text>
</comment>
<dbReference type="PANTHER" id="PTHR43806">
    <property type="entry name" value="PEPTIDASE S8"/>
    <property type="match status" value="1"/>
</dbReference>
<evidence type="ECO:0000256" key="7">
    <source>
        <dbReference type="SAM" id="SignalP"/>
    </source>
</evidence>
<dbReference type="InterPro" id="IPR050131">
    <property type="entry name" value="Peptidase_S8_subtilisin-like"/>
</dbReference>
<evidence type="ECO:0000256" key="1">
    <source>
        <dbReference type="ARBA" id="ARBA00011073"/>
    </source>
</evidence>
<gene>
    <name evidence="9" type="primary">PRB1_1</name>
    <name evidence="9" type="ORF">DBV05_g12399</name>
</gene>
<feature type="active site" description="Charge relay system" evidence="5">
    <location>
        <position position="151"/>
    </location>
</feature>
<dbReference type="FunFam" id="3.40.50.200:FF:000007">
    <property type="entry name" value="Subtilisin-like serine protease"/>
    <property type="match status" value="1"/>
</dbReference>
<protein>
    <submittedName>
        <fullName evidence="9">Cerevisin</fullName>
    </submittedName>
</protein>
<dbReference type="AlphaFoldDB" id="A0A5N5CUB2"/>
<dbReference type="PROSITE" id="PS00136">
    <property type="entry name" value="SUBTILASE_ASP"/>
    <property type="match status" value="1"/>
</dbReference>
<keyword evidence="10" id="KW-1185">Reference proteome</keyword>
<evidence type="ECO:0000256" key="5">
    <source>
        <dbReference type="PROSITE-ProRule" id="PRU01240"/>
    </source>
</evidence>
<evidence type="ECO:0000256" key="6">
    <source>
        <dbReference type="RuleBase" id="RU003355"/>
    </source>
</evidence>
<dbReference type="PROSITE" id="PS00138">
    <property type="entry name" value="SUBTILASE_SER"/>
    <property type="match status" value="1"/>
</dbReference>
<dbReference type="PROSITE" id="PS00137">
    <property type="entry name" value="SUBTILASE_HIS"/>
    <property type="match status" value="1"/>
</dbReference>
<evidence type="ECO:0000313" key="9">
    <source>
        <dbReference type="EMBL" id="KAB2568929.1"/>
    </source>
</evidence>
<feature type="signal peptide" evidence="7">
    <location>
        <begin position="1"/>
        <end position="17"/>
    </location>
</feature>
<dbReference type="InterPro" id="IPR034193">
    <property type="entry name" value="PCSK9_ProteinaseK-like"/>
</dbReference>
<evidence type="ECO:0000259" key="8">
    <source>
        <dbReference type="Pfam" id="PF00082"/>
    </source>
</evidence>
<feature type="active site" description="Charge relay system" evidence="5">
    <location>
        <position position="349"/>
    </location>
</feature>
<evidence type="ECO:0000256" key="3">
    <source>
        <dbReference type="ARBA" id="ARBA00022801"/>
    </source>
</evidence>
<evidence type="ECO:0000256" key="2">
    <source>
        <dbReference type="ARBA" id="ARBA00022670"/>
    </source>
</evidence>
<dbReference type="InterPro" id="IPR000209">
    <property type="entry name" value="Peptidase_S8/S53_dom"/>
</dbReference>
<dbReference type="OrthoDB" id="206201at2759"/>
<feature type="chain" id="PRO_5024876435" evidence="7">
    <location>
        <begin position="18"/>
        <end position="362"/>
    </location>
</feature>
<dbReference type="InterPro" id="IPR023828">
    <property type="entry name" value="Peptidase_S8_Ser-AS"/>
</dbReference>
<dbReference type="PANTHER" id="PTHR43806:SF11">
    <property type="entry name" value="CEREVISIN-RELATED"/>
    <property type="match status" value="1"/>
</dbReference>
<dbReference type="Proteomes" id="UP000325902">
    <property type="component" value="Unassembled WGS sequence"/>
</dbReference>
<feature type="domain" description="Peptidase S8/S53" evidence="8">
    <location>
        <begin position="143"/>
        <end position="361"/>
    </location>
</feature>
<keyword evidence="4 5" id="KW-0720">Serine protease</keyword>
<proteinExistence type="inferred from homology"/>
<evidence type="ECO:0000256" key="4">
    <source>
        <dbReference type="ARBA" id="ARBA00022825"/>
    </source>
</evidence>
<accession>A0A5N5CUB2</accession>
<sequence length="362" mass="38666">MKPSLFFLFTAALGALAAPISETSSDQSGRKQYDIVMAPHVDIQGTLHRLRLTAVMERVFASFDNRFFKGFSTHMTPAEVTLLRTVSHMLAIGEVTEIHPAASRNDAPWGLQRISQKDTIRSNTYPLDRKFKYTWDDTSALGKGVDAYVIDTGIVTTHKEFGHRAIMGYSYWKDNMTDGHGHGTHCAGTIGGATVGVAKNANLIGVKVLPDDGPGPSTSLLAGLNYVARRHHDRSAQKDFVASVISLSLAFADRSKPVEAAIQKLVEGGVHAALAAGNDRLDACTHSPSAMGGAKSTIPVVTVGATTFDDRIAPFSDYGPCVDVFAPGVWIASAGIASNDEYTVKSGTSMATPHVAGLMAYR</sequence>
<feature type="non-terminal residue" evidence="9">
    <location>
        <position position="362"/>
    </location>
</feature>
<dbReference type="InterPro" id="IPR015500">
    <property type="entry name" value="Peptidase_S8_subtilisin-rel"/>
</dbReference>